<dbReference type="STRING" id="882086.SacxiDRAFT_2830"/>
<reference evidence="2 3" key="1">
    <citation type="submission" date="2012-01" db="EMBL/GenBank/DDBJ databases">
        <title>Improved High-Quality Draft sequence of Saccharomonospora xinjiangensis XJ-54.</title>
        <authorList>
            <consortium name="US DOE Joint Genome Institute"/>
            <person name="Lucas S."/>
            <person name="Han J."/>
            <person name="Lapidus A."/>
            <person name="Cheng J.-F."/>
            <person name="Goodwin L."/>
            <person name="Pitluck S."/>
            <person name="Peters L."/>
            <person name="Mikhailova N."/>
            <person name="Teshima H."/>
            <person name="Detter J.C."/>
            <person name="Han C."/>
            <person name="Tapia R."/>
            <person name="Land M."/>
            <person name="Hauser L."/>
            <person name="Kyrpides N."/>
            <person name="Ivanova N."/>
            <person name="Pagani I."/>
            <person name="Brambilla E.-M."/>
            <person name="Klenk H.-P."/>
            <person name="Woyke T."/>
        </authorList>
    </citation>
    <scope>NUCLEOTIDE SEQUENCE [LARGE SCALE GENOMIC DNA]</scope>
    <source>
        <strain evidence="2 3">XJ-54</strain>
    </source>
</reference>
<evidence type="ECO:0000256" key="1">
    <source>
        <dbReference type="SAM" id="Phobius"/>
    </source>
</evidence>
<sequence length="433" mass="46395">MSNEFHLPEDRSLPPHVRDRMLSSVRREMQEPRTRSMRAPLSIAAAVAVLAGGAFVTVGAVGGESEADRVASASGSRDLDRCWAAVEKAGKAAEYPDRETWQVVDDRSLHLTRLTMIKADQQSIFCETSMTSVAVSKPATSKAQQIDGVMATPNGTVVGHAPSSVTAVAVWSDGLESDDPTSTHAVSGYGRHDSEVEVQDGVFVAELAHHDITGLQFTATTIKQADPAQEREIHETAIRVPEPLVNVIDRPVDENRSTRDEAQRGLESCLEGPGGEAGGPVVDAPTWRAGAVLDQQVKEDTGKGKSAAAYDLEWRVALNDHVTAVCRVSPVWRFSAYPSPDELTSAEQPIATVTGENHVSGLSLVGVTSEEIARVELRHGEDTEVVSVRERTFAATLASADGEPFEASKIAVVAYDADGKVVHEGRLPDIPKQ</sequence>
<dbReference type="OrthoDB" id="3557251at2"/>
<keyword evidence="3" id="KW-1185">Reference proteome</keyword>
<accession>I0V4J3</accession>
<evidence type="ECO:0000313" key="2">
    <source>
        <dbReference type="EMBL" id="EID55046.1"/>
    </source>
</evidence>
<proteinExistence type="predicted"/>
<evidence type="ECO:0000313" key="3">
    <source>
        <dbReference type="Proteomes" id="UP000004691"/>
    </source>
</evidence>
<keyword evidence="1" id="KW-0472">Membrane</keyword>
<dbReference type="AlphaFoldDB" id="I0V4J3"/>
<organism evidence="2 3">
    <name type="scientific">Saccharomonospora xinjiangensis XJ-54</name>
    <dbReference type="NCBI Taxonomy" id="882086"/>
    <lineage>
        <taxon>Bacteria</taxon>
        <taxon>Bacillati</taxon>
        <taxon>Actinomycetota</taxon>
        <taxon>Actinomycetes</taxon>
        <taxon>Pseudonocardiales</taxon>
        <taxon>Pseudonocardiaceae</taxon>
        <taxon>Saccharomonospora</taxon>
    </lineage>
</organism>
<dbReference type="EMBL" id="JH636049">
    <property type="protein sequence ID" value="EID55046.1"/>
    <property type="molecule type" value="Genomic_DNA"/>
</dbReference>
<dbReference type="Proteomes" id="UP000004691">
    <property type="component" value="Unassembled WGS sequence"/>
</dbReference>
<gene>
    <name evidence="2" type="ORF">SacxiDRAFT_2830</name>
</gene>
<keyword evidence="1" id="KW-1133">Transmembrane helix</keyword>
<dbReference type="HOGENOM" id="CLU_651936_0_0_11"/>
<feature type="transmembrane region" description="Helical" evidence="1">
    <location>
        <begin position="39"/>
        <end position="62"/>
    </location>
</feature>
<name>I0V4J3_9PSEU</name>
<keyword evidence="1" id="KW-0812">Transmembrane</keyword>
<dbReference type="eggNOG" id="ENOG5030D24">
    <property type="taxonomic scope" value="Bacteria"/>
</dbReference>
<protein>
    <submittedName>
        <fullName evidence="2">Uncharacterized protein</fullName>
    </submittedName>
</protein>